<evidence type="ECO:0000313" key="2">
    <source>
        <dbReference type="Proteomes" id="UP000639396"/>
    </source>
</evidence>
<dbReference type="RefSeq" id="WP_190932251.1">
    <property type="nucleotide sequence ID" value="NZ_JACXJA010000064.1"/>
</dbReference>
<keyword evidence="2" id="KW-1185">Reference proteome</keyword>
<proteinExistence type="predicted"/>
<protein>
    <submittedName>
        <fullName evidence="1">Uncharacterized protein</fullName>
    </submittedName>
</protein>
<dbReference type="AlphaFoldDB" id="A0A927CEL3"/>
<organism evidence="1 2">
    <name type="scientific">Paenibacillus oceani</name>
    <dbReference type="NCBI Taxonomy" id="2772510"/>
    <lineage>
        <taxon>Bacteria</taxon>
        <taxon>Bacillati</taxon>
        <taxon>Bacillota</taxon>
        <taxon>Bacilli</taxon>
        <taxon>Bacillales</taxon>
        <taxon>Paenibacillaceae</taxon>
        <taxon>Paenibacillus</taxon>
    </lineage>
</organism>
<comment type="caution">
    <text evidence="1">The sequence shown here is derived from an EMBL/GenBank/DDBJ whole genome shotgun (WGS) entry which is preliminary data.</text>
</comment>
<sequence>MEGNRVGWENGTISRRKMLATIGVAAAGAIAASGSTVGFAKKAAGASCAMCVDSLADLTAIDESELQDGQCFRLKGYRAGTPHGGGAYVWDASLSKSLHNGGTVVDPNRPLPADWTNDGQVASWFLADTTGQGCYRRVGDTAITPEMFGADPGGVIPSQRQITQCAAVHGGVQLSAKATYLCAGNIYLTKGNRVTGYGRSTNLRFTSGGVVLSGAESKEFSLDNFLITTAGSGQIALDIIDASVNTAPTRWSLSNLFLYSETVGQGTGCRIRGGWIASVFNLIAQRFAVGVDIVRSDSPPHVGFNGISFVGGELQGNGVGFRSRSPLGVNFFGTAIEGNSQFGARLENGTRQVNFDGVYFESNGTANVNNGADVAIDVDDPLATIYGIAVRGSIFLRGSSGCKRAIVVNKAIGLYIDPACSFHGYENALVLNEIVANGVRGGMFDGRSLLSVTGQPVINNTLQYGNPTSRSFSLGHVAAGPDVATDGWLGFVAFGTGIANRGAVDVIVHADEPGDASFRLAAIDTATNAPLGMDNVFHAGLTAGINKVHVAYNFESGGLKGKNAAFRLTRQGDSPTDTNAGSIALIECIVHYYG</sequence>
<dbReference type="EMBL" id="JACXJA010000064">
    <property type="protein sequence ID" value="MBD2866638.1"/>
    <property type="molecule type" value="Genomic_DNA"/>
</dbReference>
<reference evidence="1" key="1">
    <citation type="submission" date="2020-09" db="EMBL/GenBank/DDBJ databases">
        <title>A novel bacterium of genus Paenibacillus, isolated from South China Sea.</title>
        <authorList>
            <person name="Huang H."/>
            <person name="Mo K."/>
            <person name="Hu Y."/>
        </authorList>
    </citation>
    <scope>NUCLEOTIDE SEQUENCE</scope>
    <source>
        <strain evidence="1">IB182363</strain>
    </source>
</reference>
<accession>A0A927CEL3</accession>
<evidence type="ECO:0000313" key="1">
    <source>
        <dbReference type="EMBL" id="MBD2866638.1"/>
    </source>
</evidence>
<dbReference type="InterPro" id="IPR006311">
    <property type="entry name" value="TAT_signal"/>
</dbReference>
<name>A0A927CEL3_9BACL</name>
<dbReference type="PROSITE" id="PS51318">
    <property type="entry name" value="TAT"/>
    <property type="match status" value="1"/>
</dbReference>
<gene>
    <name evidence="1" type="ORF">IDH45_32190</name>
</gene>
<dbReference type="Proteomes" id="UP000639396">
    <property type="component" value="Unassembled WGS sequence"/>
</dbReference>